<proteinExistence type="inferred from homology"/>
<protein>
    <submittedName>
        <fullName evidence="5">Ubiquitin protein ligase Sel1/Ubx2</fullName>
    </submittedName>
</protein>
<keyword evidence="3" id="KW-1133">Transmembrane helix</keyword>
<dbReference type="GO" id="GO:0016874">
    <property type="term" value="F:ligase activity"/>
    <property type="evidence" value="ECO:0007669"/>
    <property type="project" value="UniProtKB-KW"/>
</dbReference>
<feature type="chain" id="PRO_5002468379" evidence="4">
    <location>
        <begin position="22"/>
        <end position="853"/>
    </location>
</feature>
<comment type="similarity">
    <text evidence="1">Belongs to the sel-1 family.</text>
</comment>
<evidence type="ECO:0000256" key="1">
    <source>
        <dbReference type="ARBA" id="ARBA00038101"/>
    </source>
</evidence>
<feature type="transmembrane region" description="Helical" evidence="3">
    <location>
        <begin position="780"/>
        <end position="797"/>
    </location>
</feature>
<evidence type="ECO:0000256" key="3">
    <source>
        <dbReference type="SAM" id="Phobius"/>
    </source>
</evidence>
<dbReference type="PANTHER" id="PTHR11102:SF147">
    <property type="entry name" value="SEL1L ADAPTOR SUBUNIT OF ERAD E3 UBIQUITIN LIGASE"/>
    <property type="match status" value="1"/>
</dbReference>
<dbReference type="Proteomes" id="UP000033647">
    <property type="component" value="Unassembled WGS sequence"/>
</dbReference>
<keyword evidence="3" id="KW-0472">Membrane</keyword>
<dbReference type="GO" id="GO:0036503">
    <property type="term" value="P:ERAD pathway"/>
    <property type="evidence" value="ECO:0007669"/>
    <property type="project" value="TreeGrafter"/>
</dbReference>
<dbReference type="PANTHER" id="PTHR11102">
    <property type="entry name" value="SEL-1-LIKE PROTEIN"/>
    <property type="match status" value="1"/>
</dbReference>
<feature type="compositionally biased region" description="Low complexity" evidence="2">
    <location>
        <begin position="811"/>
        <end position="831"/>
    </location>
</feature>
<dbReference type="SUPFAM" id="SSF81901">
    <property type="entry name" value="HCP-like"/>
    <property type="match status" value="3"/>
</dbReference>
<dbReference type="InterPro" id="IPR050767">
    <property type="entry name" value="Sel1_AlgK"/>
</dbReference>
<keyword evidence="6" id="KW-1185">Reference proteome</keyword>
<dbReference type="Pfam" id="PF08238">
    <property type="entry name" value="Sel1"/>
    <property type="match status" value="11"/>
</dbReference>
<name>A0A0F4GEC5_9PEZI</name>
<evidence type="ECO:0000256" key="4">
    <source>
        <dbReference type="SAM" id="SignalP"/>
    </source>
</evidence>
<reference evidence="5 6" key="1">
    <citation type="submission" date="2015-03" db="EMBL/GenBank/DDBJ databases">
        <title>RNA-seq based gene annotation and comparative genomics of four Zymoseptoria species reveal species-specific pathogenicity related genes and transposable element activity.</title>
        <authorList>
            <person name="Grandaubert J."/>
            <person name="Bhattacharyya A."/>
            <person name="Stukenbrock E.H."/>
        </authorList>
    </citation>
    <scope>NUCLEOTIDE SEQUENCE [LARGE SCALE GENOMIC DNA]</scope>
    <source>
        <strain evidence="5 6">Zb18110</strain>
    </source>
</reference>
<dbReference type="GO" id="GO:0005789">
    <property type="term" value="C:endoplasmic reticulum membrane"/>
    <property type="evidence" value="ECO:0007669"/>
    <property type="project" value="TreeGrafter"/>
</dbReference>
<feature type="region of interest" description="Disordered" evidence="2">
    <location>
        <begin position="32"/>
        <end position="66"/>
    </location>
</feature>
<feature type="region of interest" description="Disordered" evidence="2">
    <location>
        <begin position="808"/>
        <end position="853"/>
    </location>
</feature>
<evidence type="ECO:0000256" key="2">
    <source>
        <dbReference type="SAM" id="MobiDB-lite"/>
    </source>
</evidence>
<dbReference type="InterPro" id="IPR011990">
    <property type="entry name" value="TPR-like_helical_dom_sf"/>
</dbReference>
<keyword evidence="5" id="KW-0436">Ligase</keyword>
<dbReference type="SMART" id="SM00671">
    <property type="entry name" value="SEL1"/>
    <property type="match status" value="10"/>
</dbReference>
<dbReference type="Gene3D" id="1.25.40.10">
    <property type="entry name" value="Tetratricopeptide repeat domain"/>
    <property type="match status" value="3"/>
</dbReference>
<evidence type="ECO:0000313" key="6">
    <source>
        <dbReference type="Proteomes" id="UP000033647"/>
    </source>
</evidence>
<dbReference type="InterPro" id="IPR006597">
    <property type="entry name" value="Sel1-like"/>
</dbReference>
<feature type="signal peptide" evidence="4">
    <location>
        <begin position="1"/>
        <end position="21"/>
    </location>
</feature>
<evidence type="ECO:0000313" key="5">
    <source>
        <dbReference type="EMBL" id="KJX95763.1"/>
    </source>
</evidence>
<gene>
    <name evidence="5" type="ORF">TI39_contig1051g00006</name>
</gene>
<dbReference type="EMBL" id="LAFY01001042">
    <property type="protein sequence ID" value="KJX95763.1"/>
    <property type="molecule type" value="Genomic_DNA"/>
</dbReference>
<keyword evidence="3" id="KW-0812">Transmembrane</keyword>
<keyword evidence="4" id="KW-0732">Signal</keyword>
<comment type="caution">
    <text evidence="5">The sequence shown here is derived from an EMBL/GenBank/DDBJ whole genome shotgun (WGS) entry which is preliminary data.</text>
</comment>
<dbReference type="AlphaFoldDB" id="A0A0F4GEC5"/>
<dbReference type="STRING" id="1047168.A0A0F4GEC5"/>
<organism evidence="5 6">
    <name type="scientific">Zymoseptoria brevis</name>
    <dbReference type="NCBI Taxonomy" id="1047168"/>
    <lineage>
        <taxon>Eukaryota</taxon>
        <taxon>Fungi</taxon>
        <taxon>Dikarya</taxon>
        <taxon>Ascomycota</taxon>
        <taxon>Pezizomycotina</taxon>
        <taxon>Dothideomycetes</taxon>
        <taxon>Dothideomycetidae</taxon>
        <taxon>Mycosphaerellales</taxon>
        <taxon>Mycosphaerellaceae</taxon>
        <taxon>Zymoseptoria</taxon>
    </lineage>
</organism>
<feature type="compositionally biased region" description="Polar residues" evidence="2">
    <location>
        <begin position="38"/>
        <end position="47"/>
    </location>
</feature>
<sequence length="853" mass="94478">MKRPILPLLLVLCIFLAFTFARDDLDHITTEPAKLQESPLSSGSTPLEHSSESKVEEEDDSHEGPSVAVIEATALLRKIKPPTTSKLADLVKKPTGVIGTTVYYAKEAFVLLFMNAPNAGNLATTSATTQPPKLGQPLSKAVKLLEQAAADEEDRDAIFLLAEMNFHGNHTHPVNYDEAFKRYKQLADIDGNSTAQYMIGFMYATGLAPSVPSNQAKSMLYHTYAAETGNTRSQMTLAYRNLAGVAAPRNCDEAVHWYKQVADKAVLYYRSGPPGGHSLVRDAFRIADEDGGVYGEGASVASAGPNAKYGGPTSDAYASIEDVLEYLELESSKGDIKATFSLARLHYDGAKDLPVDFQLAKKYFMDVARQYWTSANKIRKDVPGVTEKYASKAAGYLGRMFLRGEGTQQSYKLAKTWFERGLKNGDALSQYSLGLMYLDGLGVEQNTMESAEYLSAAADQDLAVAQTKLGILFLDQGDTATATKYFELAARNSHIEAYYYLAEMAEKAIGRDRSCGQAAVYYKIVAEKAEPVWSSLAEAVDAYDAGDYQRAIIGYLMAAEQGSENAQANVAWLLDQTKPTWSPLSWFKSVQRNATNTIGDAALALVHWTRSAKQQNIDSLVKMGDYYLNGIGAPASPEHAAACYQAAVNTLQSAQAMWNLGWMHENGVGINQDFHLAKRFYDQAFETNPREAYFPVKISLFKLRWRSWWNGVTRGGVHGIEDEDKEKKRRSFAEWLNDFLEADAAYYDQYEADDWEDDHMPGGDAYYDDLEFEDGVLETLLIGGLIATLGFLLYYRGRQQRQLENRRWVDQQQQPGNAGGEQQQQQEAQQQDRGVFPEPGDPAVNDWLAGGLL</sequence>
<accession>A0A0F4GEC5</accession>
<dbReference type="OrthoDB" id="27934at2759"/>